<organism evidence="14 15">
    <name type="scientific">Saccharibacillus brassicae</name>
    <dbReference type="NCBI Taxonomy" id="2583377"/>
    <lineage>
        <taxon>Bacteria</taxon>
        <taxon>Bacillati</taxon>
        <taxon>Bacillota</taxon>
        <taxon>Bacilli</taxon>
        <taxon>Bacillales</taxon>
        <taxon>Paenibacillaceae</taxon>
        <taxon>Saccharibacillus</taxon>
    </lineage>
</organism>
<proteinExistence type="inferred from homology"/>
<comment type="similarity">
    <text evidence="2">Belongs to the UPF0053 family.</text>
</comment>
<keyword evidence="8 10" id="KW-0472">Membrane</keyword>
<keyword evidence="5" id="KW-0677">Repeat</keyword>
<name>A0A4Y6UZ00_SACBS</name>
<dbReference type="Pfam" id="PF01595">
    <property type="entry name" value="CNNM"/>
    <property type="match status" value="1"/>
</dbReference>
<evidence type="ECO:0000256" key="11">
    <source>
        <dbReference type="SAM" id="Phobius"/>
    </source>
</evidence>
<keyword evidence="7 9" id="KW-0129">CBS domain</keyword>
<dbReference type="PANTHER" id="PTHR43099">
    <property type="entry name" value="UPF0053 PROTEIN YRKA"/>
    <property type="match status" value="1"/>
</dbReference>
<dbReference type="InterPro" id="IPR036318">
    <property type="entry name" value="FAD-bd_PCMH-like_sf"/>
</dbReference>
<evidence type="ECO:0000313" key="15">
    <source>
        <dbReference type="Proteomes" id="UP000316968"/>
    </source>
</evidence>
<evidence type="ECO:0000256" key="3">
    <source>
        <dbReference type="ARBA" id="ARBA00022475"/>
    </source>
</evidence>
<keyword evidence="15" id="KW-1185">Reference proteome</keyword>
<dbReference type="InterPro" id="IPR046342">
    <property type="entry name" value="CBS_dom_sf"/>
</dbReference>
<dbReference type="PROSITE" id="PS51846">
    <property type="entry name" value="CNNM"/>
    <property type="match status" value="1"/>
</dbReference>
<accession>A0A4Y6UZ00</accession>
<dbReference type="InterPro" id="IPR005170">
    <property type="entry name" value="Transptr-assoc_dom"/>
</dbReference>
<keyword evidence="4 10" id="KW-0812">Transmembrane</keyword>
<dbReference type="KEGG" id="saca:FFV09_20245"/>
<dbReference type="Pfam" id="PF03471">
    <property type="entry name" value="CorC_HlyC"/>
    <property type="match status" value="1"/>
</dbReference>
<evidence type="ECO:0000256" key="9">
    <source>
        <dbReference type="PROSITE-ProRule" id="PRU00703"/>
    </source>
</evidence>
<dbReference type="PROSITE" id="PS51371">
    <property type="entry name" value="CBS"/>
    <property type="match status" value="2"/>
</dbReference>
<evidence type="ECO:0000256" key="5">
    <source>
        <dbReference type="ARBA" id="ARBA00022737"/>
    </source>
</evidence>
<gene>
    <name evidence="14" type="ORF">FFV09_20245</name>
</gene>
<evidence type="ECO:0000313" key="14">
    <source>
        <dbReference type="EMBL" id="QDH22979.1"/>
    </source>
</evidence>
<evidence type="ECO:0000256" key="8">
    <source>
        <dbReference type="ARBA" id="ARBA00023136"/>
    </source>
</evidence>
<feature type="domain" description="CNNM transmembrane" evidence="13">
    <location>
        <begin position="1"/>
        <end position="205"/>
    </location>
</feature>
<dbReference type="AlphaFoldDB" id="A0A4Y6UZ00"/>
<dbReference type="SUPFAM" id="SSF54631">
    <property type="entry name" value="CBS-domain pair"/>
    <property type="match status" value="1"/>
</dbReference>
<dbReference type="EMBL" id="CP041217">
    <property type="protein sequence ID" value="QDH22979.1"/>
    <property type="molecule type" value="Genomic_DNA"/>
</dbReference>
<dbReference type="PANTHER" id="PTHR43099:SF2">
    <property type="entry name" value="UPF0053 PROTEIN YRKA"/>
    <property type="match status" value="1"/>
</dbReference>
<dbReference type="Pfam" id="PF00571">
    <property type="entry name" value="CBS"/>
    <property type="match status" value="1"/>
</dbReference>
<dbReference type="InterPro" id="IPR002550">
    <property type="entry name" value="CNNM"/>
</dbReference>
<feature type="transmembrane region" description="Helical" evidence="11">
    <location>
        <begin position="138"/>
        <end position="160"/>
    </location>
</feature>
<dbReference type="OrthoDB" id="9798188at2"/>
<protein>
    <submittedName>
        <fullName evidence="14">HlyC/CorC family transporter</fullName>
    </submittedName>
</protein>
<evidence type="ECO:0000256" key="2">
    <source>
        <dbReference type="ARBA" id="ARBA00006337"/>
    </source>
</evidence>
<dbReference type="Gene3D" id="3.30.465.10">
    <property type="match status" value="1"/>
</dbReference>
<evidence type="ECO:0000256" key="7">
    <source>
        <dbReference type="ARBA" id="ARBA00023122"/>
    </source>
</evidence>
<evidence type="ECO:0000256" key="1">
    <source>
        <dbReference type="ARBA" id="ARBA00004651"/>
    </source>
</evidence>
<feature type="transmembrane region" description="Helical" evidence="11">
    <location>
        <begin position="105"/>
        <end position="126"/>
    </location>
</feature>
<feature type="domain" description="CBS" evidence="12">
    <location>
        <begin position="224"/>
        <end position="285"/>
    </location>
</feature>
<dbReference type="GO" id="GO:0005886">
    <property type="term" value="C:plasma membrane"/>
    <property type="evidence" value="ECO:0007669"/>
    <property type="project" value="UniProtKB-SubCell"/>
</dbReference>
<reference evidence="14 15" key="1">
    <citation type="submission" date="2019-06" db="EMBL/GenBank/DDBJ databases">
        <title>Saccharibacillus brassicae sp. nov., an endophytic bacterium isolated from Chinese cabbage seeds (Brassica pekinensis).</title>
        <authorList>
            <person name="Jiang L."/>
            <person name="Lee J."/>
            <person name="Kim S.W."/>
        </authorList>
    </citation>
    <scope>NUCLEOTIDE SEQUENCE [LARGE SCALE GENOMIC DNA]</scope>
    <source>
        <strain evidence="15">KCTC 43072 / ATSA2</strain>
    </source>
</reference>
<dbReference type="InterPro" id="IPR016169">
    <property type="entry name" value="FAD-bd_PCMH_sub2"/>
</dbReference>
<feature type="domain" description="CBS" evidence="12">
    <location>
        <begin position="288"/>
        <end position="345"/>
    </location>
</feature>
<dbReference type="Gene3D" id="3.10.580.10">
    <property type="entry name" value="CBS-domain"/>
    <property type="match status" value="1"/>
</dbReference>
<evidence type="ECO:0000256" key="10">
    <source>
        <dbReference type="PROSITE-ProRule" id="PRU01193"/>
    </source>
</evidence>
<evidence type="ECO:0000256" key="6">
    <source>
        <dbReference type="ARBA" id="ARBA00022989"/>
    </source>
</evidence>
<comment type="subcellular location">
    <subcellularLocation>
        <location evidence="1">Cell membrane</location>
        <topology evidence="1">Multi-pass membrane protein</topology>
    </subcellularLocation>
</comment>
<dbReference type="InterPro" id="IPR044751">
    <property type="entry name" value="Ion_transp-like_CBS"/>
</dbReference>
<dbReference type="RefSeq" id="WP_141449516.1">
    <property type="nucleotide sequence ID" value="NZ_CP041217.1"/>
</dbReference>
<keyword evidence="3" id="KW-1003">Cell membrane</keyword>
<sequence>MGVTIAVNLLMVALLIAATAYFVITEFAIIRVRSSRIDQLIMEGNKRAVNAKKVITNLDGSLSACQLGITITALGLGSLGEPTMELLLHPVFEAVPAIPEAVASLSSYVLAFAIITYLHVVVGELFPKTVAIQKSEAVTLAVSGSLLMFYKIMYPFIWLLNGSANQIGRWIGMQPASEHGEAFSEEELRLILNESYEGGKINQSEYGYVSRIFAFDEMLATEIMVPRTDMACLYLDKSREENRRIILQEQYTRFPVADASKDHIVGMINTKKYFLALEENPNIDVSSLVQPVMSVSESMAVKDLLKKMQKENTHLAILVDEYGGTSGMVTIEDILEEIVGDIRDEFDAAEEAELVQASDDHLIVDGKVFIHRINEILMTDLDDEELNTIGGWLYGQRPDLTVGQKWQHENLEFTVLRRGPRRYRKLDIVRHPVVPDENIERSALDEQV</sequence>
<evidence type="ECO:0000259" key="13">
    <source>
        <dbReference type="PROSITE" id="PS51846"/>
    </source>
</evidence>
<dbReference type="SMART" id="SM01091">
    <property type="entry name" value="CorC_HlyC"/>
    <property type="match status" value="1"/>
</dbReference>
<evidence type="ECO:0000256" key="4">
    <source>
        <dbReference type="ARBA" id="ARBA00022692"/>
    </source>
</evidence>
<dbReference type="CDD" id="cd04590">
    <property type="entry name" value="CBS_pair_CorC_HlyC_assoc"/>
    <property type="match status" value="1"/>
</dbReference>
<feature type="transmembrane region" description="Helical" evidence="11">
    <location>
        <begin position="6"/>
        <end position="30"/>
    </location>
</feature>
<dbReference type="GO" id="GO:0050660">
    <property type="term" value="F:flavin adenine dinucleotide binding"/>
    <property type="evidence" value="ECO:0007669"/>
    <property type="project" value="InterPro"/>
</dbReference>
<dbReference type="Proteomes" id="UP000316968">
    <property type="component" value="Chromosome"/>
</dbReference>
<dbReference type="SUPFAM" id="SSF56176">
    <property type="entry name" value="FAD-binding/transporter-associated domain-like"/>
    <property type="match status" value="1"/>
</dbReference>
<keyword evidence="6 10" id="KW-1133">Transmembrane helix</keyword>
<evidence type="ECO:0000259" key="12">
    <source>
        <dbReference type="PROSITE" id="PS51371"/>
    </source>
</evidence>
<dbReference type="FunFam" id="3.10.580.10:FF:000002">
    <property type="entry name" value="Magnesium/cobalt efflux protein CorC"/>
    <property type="match status" value="1"/>
</dbReference>
<dbReference type="InterPro" id="IPR051676">
    <property type="entry name" value="UPF0053_domain"/>
</dbReference>
<dbReference type="InterPro" id="IPR000644">
    <property type="entry name" value="CBS_dom"/>
</dbReference>